<sequence>MTSMNAADSAAQLMIVPGGTTPGAVTMTYSAVHKLWELYERFEKTGVQRSQRIILAPREASEAMPARAAQTNAALQKRIKKLPGSVDVILETSGSTTGNPRLVGLSFAALVASARATHEFLGGPGRWIVALPVHHVAGLQTLIRTCVAEASPIIADMSAGFDEEALTVACRTAADDGDHRAYLSLVPKQLYDALEAGGELVEQLARLDAVLVGGAGTSSNLLDRARAAGINVVTTYGMSETGGGCVYNGIPLPGVQIRTVDGRIQICGPVLMDGYVDSYDRPFDVEDGQRWLRTSDAGEWDGNSLQVLGRADDVIVSGAVNVAPTRVADVIAAAKDVVDVAVVALPDEKWGQVVAAAIASPCIRAKIDEAGADLPAHKNEVYAKFAKQIRDLVGEKLGRDHAPRVIAVVDELAVTPLGKVDRHAVGVMVANLVASEAAWVR</sequence>
<dbReference type="AlphaFoldDB" id="A0A9W5REZ9"/>
<dbReference type="EMBL" id="AGWN01000001">
    <property type="protein sequence ID" value="EPD31095.1"/>
    <property type="molecule type" value="Genomic_DNA"/>
</dbReference>
<reference evidence="3 4" key="1">
    <citation type="submission" date="2013-05" db="EMBL/GenBank/DDBJ databases">
        <title>The Genome Sequence of Actinomyces europaeus ACS-120-V-COL10B.</title>
        <authorList>
            <consortium name="The Broad Institute Genomics Platform"/>
            <person name="Earl A."/>
            <person name="Ward D."/>
            <person name="Feldgarden M."/>
            <person name="Gevers D."/>
            <person name="Saerens B."/>
            <person name="Vaneechoutte M."/>
            <person name="Walker B."/>
            <person name="Young S."/>
            <person name="Zeng Q."/>
            <person name="Gargeya S."/>
            <person name="Fitzgerald M."/>
            <person name="Haas B."/>
            <person name="Abouelleil A."/>
            <person name="Allen A.W."/>
            <person name="Alvarado L."/>
            <person name="Arachchi H.M."/>
            <person name="Berlin A.M."/>
            <person name="Chapman S.B."/>
            <person name="Gainer-Dewar J."/>
            <person name="Goldberg J."/>
            <person name="Griggs A."/>
            <person name="Gujja S."/>
            <person name="Hansen M."/>
            <person name="Howarth C."/>
            <person name="Imamovic A."/>
            <person name="Ireland A."/>
            <person name="Larimer J."/>
            <person name="McCowan C."/>
            <person name="Murphy C."/>
            <person name="Pearson M."/>
            <person name="Poon T.W."/>
            <person name="Priest M."/>
            <person name="Roberts A."/>
            <person name="Saif S."/>
            <person name="Shea T."/>
            <person name="Sisk P."/>
            <person name="Sykes S."/>
            <person name="Wortman J."/>
            <person name="Nusbaum C."/>
            <person name="Birren B."/>
        </authorList>
    </citation>
    <scope>NUCLEOTIDE SEQUENCE [LARGE SCALE GENOMIC DNA]</scope>
    <source>
        <strain evidence="3 4">ACS-120-V-Col10b</strain>
    </source>
</reference>
<evidence type="ECO:0008006" key="5">
    <source>
        <dbReference type="Google" id="ProtNLM"/>
    </source>
</evidence>
<dbReference type="InterPro" id="IPR025110">
    <property type="entry name" value="AMP-bd_C"/>
</dbReference>
<comment type="caution">
    <text evidence="3">The sequence shown here is derived from an EMBL/GenBank/DDBJ whole genome shotgun (WGS) entry which is preliminary data.</text>
</comment>
<dbReference type="RefSeq" id="WP_016444207.1">
    <property type="nucleotide sequence ID" value="NZ_KE150266.1"/>
</dbReference>
<keyword evidence="4" id="KW-1185">Reference proteome</keyword>
<dbReference type="InterPro" id="IPR000873">
    <property type="entry name" value="AMP-dep_synth/lig_dom"/>
</dbReference>
<evidence type="ECO:0000259" key="2">
    <source>
        <dbReference type="Pfam" id="PF13193"/>
    </source>
</evidence>
<dbReference type="OrthoDB" id="9803968at2"/>
<name>A0A9W5REZ9_9ACTO</name>
<dbReference type="GO" id="GO:0006631">
    <property type="term" value="P:fatty acid metabolic process"/>
    <property type="evidence" value="ECO:0007669"/>
    <property type="project" value="TreeGrafter"/>
</dbReference>
<dbReference type="InterPro" id="IPR045851">
    <property type="entry name" value="AMP-bd_C_sf"/>
</dbReference>
<proteinExistence type="predicted"/>
<evidence type="ECO:0000313" key="4">
    <source>
        <dbReference type="Proteomes" id="UP000014387"/>
    </source>
</evidence>
<gene>
    <name evidence="3" type="ORF">HMPREF9238_00855</name>
</gene>
<dbReference type="Pfam" id="PF00501">
    <property type="entry name" value="AMP-binding"/>
    <property type="match status" value="1"/>
</dbReference>
<dbReference type="InterPro" id="IPR042099">
    <property type="entry name" value="ANL_N_sf"/>
</dbReference>
<dbReference type="GO" id="GO:0031956">
    <property type="term" value="F:medium-chain fatty acid-CoA ligase activity"/>
    <property type="evidence" value="ECO:0007669"/>
    <property type="project" value="TreeGrafter"/>
</dbReference>
<feature type="domain" description="AMP-binding enzyme C-terminal" evidence="2">
    <location>
        <begin position="329"/>
        <end position="419"/>
    </location>
</feature>
<dbReference type="PANTHER" id="PTHR43201">
    <property type="entry name" value="ACYL-COA SYNTHETASE"/>
    <property type="match status" value="1"/>
</dbReference>
<dbReference type="SUPFAM" id="SSF56801">
    <property type="entry name" value="Acetyl-CoA synthetase-like"/>
    <property type="match status" value="1"/>
</dbReference>
<dbReference type="Gene3D" id="3.40.50.12780">
    <property type="entry name" value="N-terminal domain of ligase-like"/>
    <property type="match status" value="1"/>
</dbReference>
<dbReference type="PANTHER" id="PTHR43201:SF32">
    <property type="entry name" value="2-SUCCINYLBENZOATE--COA LIGASE, CHLOROPLASTIC_PEROXISOMAL"/>
    <property type="match status" value="1"/>
</dbReference>
<evidence type="ECO:0000259" key="1">
    <source>
        <dbReference type="Pfam" id="PF00501"/>
    </source>
</evidence>
<dbReference type="Gene3D" id="3.30.300.30">
    <property type="match status" value="1"/>
</dbReference>
<dbReference type="Proteomes" id="UP000014387">
    <property type="component" value="Unassembled WGS sequence"/>
</dbReference>
<feature type="domain" description="AMP-dependent synthetase/ligase" evidence="1">
    <location>
        <begin position="8"/>
        <end position="256"/>
    </location>
</feature>
<protein>
    <recommendedName>
        <fullName evidence="5">AMP-dependent synthetase/ligase domain-containing protein</fullName>
    </recommendedName>
</protein>
<dbReference type="Pfam" id="PF13193">
    <property type="entry name" value="AMP-binding_C"/>
    <property type="match status" value="1"/>
</dbReference>
<accession>A0A9W5REZ9</accession>
<organism evidence="3 4">
    <name type="scientific">Gleimia europaea ACS-120-V-Col10b</name>
    <dbReference type="NCBI Taxonomy" id="883069"/>
    <lineage>
        <taxon>Bacteria</taxon>
        <taxon>Bacillati</taxon>
        <taxon>Actinomycetota</taxon>
        <taxon>Actinomycetes</taxon>
        <taxon>Actinomycetales</taxon>
        <taxon>Actinomycetaceae</taxon>
        <taxon>Gleimia</taxon>
    </lineage>
</organism>
<evidence type="ECO:0000313" key="3">
    <source>
        <dbReference type="EMBL" id="EPD31095.1"/>
    </source>
</evidence>